<dbReference type="Gene3D" id="1.10.10.60">
    <property type="entry name" value="Homeodomain-like"/>
    <property type="match status" value="1"/>
</dbReference>
<dbReference type="InterPro" id="IPR037923">
    <property type="entry name" value="HTH-like"/>
</dbReference>
<evidence type="ECO:0000259" key="4">
    <source>
        <dbReference type="PROSITE" id="PS01124"/>
    </source>
</evidence>
<feature type="domain" description="HTH araC/xylS-type" evidence="4">
    <location>
        <begin position="184"/>
        <end position="282"/>
    </location>
</feature>
<name>A0A6B9ZD31_9BACT</name>
<dbReference type="RefSeq" id="WP_162331354.1">
    <property type="nucleotide sequence ID" value="NZ_CP048113.1"/>
</dbReference>
<reference evidence="5 6" key="1">
    <citation type="submission" date="2020-01" db="EMBL/GenBank/DDBJ databases">
        <title>Complete genome sequence of Chitinophaga sp. H33E-04 isolated from quinoa roots.</title>
        <authorList>
            <person name="Weon H.-Y."/>
            <person name="Lee S.A."/>
        </authorList>
    </citation>
    <scope>NUCLEOTIDE SEQUENCE [LARGE SCALE GENOMIC DNA]</scope>
    <source>
        <strain evidence="5 6">H33E-04</strain>
    </source>
</reference>
<dbReference type="PANTHER" id="PTHR43280">
    <property type="entry name" value="ARAC-FAMILY TRANSCRIPTIONAL REGULATOR"/>
    <property type="match status" value="1"/>
</dbReference>
<keyword evidence="1" id="KW-0805">Transcription regulation</keyword>
<accession>A0A6B9ZD31</accession>
<dbReference type="PANTHER" id="PTHR43280:SF32">
    <property type="entry name" value="TRANSCRIPTIONAL REGULATORY PROTEIN"/>
    <property type="match status" value="1"/>
</dbReference>
<gene>
    <name evidence="5" type="ORF">GWR21_08655</name>
</gene>
<evidence type="ECO:0000256" key="3">
    <source>
        <dbReference type="ARBA" id="ARBA00023163"/>
    </source>
</evidence>
<protein>
    <submittedName>
        <fullName evidence="5">Helix-turn-helix transcriptional regulator</fullName>
    </submittedName>
</protein>
<dbReference type="EMBL" id="CP048113">
    <property type="protein sequence ID" value="QHS59659.1"/>
    <property type="molecule type" value="Genomic_DNA"/>
</dbReference>
<dbReference type="InterPro" id="IPR018060">
    <property type="entry name" value="HTH_AraC"/>
</dbReference>
<dbReference type="InterPro" id="IPR009057">
    <property type="entry name" value="Homeodomain-like_sf"/>
</dbReference>
<dbReference type="Gene3D" id="2.60.120.10">
    <property type="entry name" value="Jelly Rolls"/>
    <property type="match status" value="1"/>
</dbReference>
<organism evidence="5 6">
    <name type="scientific">Chitinophaga agri</name>
    <dbReference type="NCBI Taxonomy" id="2703787"/>
    <lineage>
        <taxon>Bacteria</taxon>
        <taxon>Pseudomonadati</taxon>
        <taxon>Bacteroidota</taxon>
        <taxon>Chitinophagia</taxon>
        <taxon>Chitinophagales</taxon>
        <taxon>Chitinophagaceae</taxon>
        <taxon>Chitinophaga</taxon>
    </lineage>
</organism>
<keyword evidence="6" id="KW-1185">Reference proteome</keyword>
<evidence type="ECO:0000313" key="6">
    <source>
        <dbReference type="Proteomes" id="UP000476411"/>
    </source>
</evidence>
<dbReference type="GO" id="GO:0003700">
    <property type="term" value="F:DNA-binding transcription factor activity"/>
    <property type="evidence" value="ECO:0007669"/>
    <property type="project" value="InterPro"/>
</dbReference>
<keyword evidence="3" id="KW-0804">Transcription</keyword>
<sequence>MDRIPIRHILTAYQQDYSQHFSIRDVQSLLDGKDMQQELHRHNFFYVLVIRNGEGHHEIDFVSYPVGNHTVFFIRPGQVHQLFLKAGATGYLMQFSEGFYATHDQHSRQLLRKVSGINYHPLDEDKFDNISGVLKYIFREYVRRQKKYEEVIHANMDIFFIELIRATCNDSLETEQFHIQEKLDTLLDLITLHIAEYKQVAQYAALMHLSPYQLNAVTKQTLDKTCSEVINDYIILEAKRYLLATDEQINNIAWRLGYEDVSYFIRLFKKQTGHTPDMFRKNLR</sequence>
<evidence type="ECO:0000256" key="1">
    <source>
        <dbReference type="ARBA" id="ARBA00023015"/>
    </source>
</evidence>
<dbReference type="KEGG" id="chih:GWR21_08655"/>
<dbReference type="SUPFAM" id="SSF51215">
    <property type="entry name" value="Regulatory protein AraC"/>
    <property type="match status" value="1"/>
</dbReference>
<dbReference type="PROSITE" id="PS01124">
    <property type="entry name" value="HTH_ARAC_FAMILY_2"/>
    <property type="match status" value="1"/>
</dbReference>
<evidence type="ECO:0000256" key="2">
    <source>
        <dbReference type="ARBA" id="ARBA00023125"/>
    </source>
</evidence>
<dbReference type="SMART" id="SM00342">
    <property type="entry name" value="HTH_ARAC"/>
    <property type="match status" value="1"/>
</dbReference>
<dbReference type="GO" id="GO:0043565">
    <property type="term" value="F:sequence-specific DNA binding"/>
    <property type="evidence" value="ECO:0007669"/>
    <property type="project" value="InterPro"/>
</dbReference>
<dbReference type="InterPro" id="IPR014710">
    <property type="entry name" value="RmlC-like_jellyroll"/>
</dbReference>
<dbReference type="InterPro" id="IPR020449">
    <property type="entry name" value="Tscrpt_reg_AraC-type_HTH"/>
</dbReference>
<keyword evidence="2" id="KW-0238">DNA-binding</keyword>
<evidence type="ECO:0000313" key="5">
    <source>
        <dbReference type="EMBL" id="QHS59659.1"/>
    </source>
</evidence>
<dbReference type="Pfam" id="PF12833">
    <property type="entry name" value="HTH_18"/>
    <property type="match status" value="1"/>
</dbReference>
<proteinExistence type="predicted"/>
<dbReference type="SUPFAM" id="SSF46689">
    <property type="entry name" value="Homeodomain-like"/>
    <property type="match status" value="1"/>
</dbReference>
<dbReference type="PRINTS" id="PR00032">
    <property type="entry name" value="HTHARAC"/>
</dbReference>
<dbReference type="Proteomes" id="UP000476411">
    <property type="component" value="Chromosome"/>
</dbReference>
<dbReference type="AlphaFoldDB" id="A0A6B9ZD31"/>